<keyword evidence="2" id="KW-0808">Transferase</keyword>
<accession>A0ABU5S0E7</accession>
<feature type="domain" description="N-acetyltransferase" evidence="1">
    <location>
        <begin position="1"/>
        <end position="135"/>
    </location>
</feature>
<keyword evidence="2" id="KW-0012">Acyltransferase</keyword>
<dbReference type="Gene3D" id="3.40.630.30">
    <property type="match status" value="1"/>
</dbReference>
<protein>
    <submittedName>
        <fullName evidence="2">GNAT family N-acetyltransferase</fullName>
        <ecNumber evidence="2">2.3.1.-</ecNumber>
    </submittedName>
</protein>
<dbReference type="GO" id="GO:0016746">
    <property type="term" value="F:acyltransferase activity"/>
    <property type="evidence" value="ECO:0007669"/>
    <property type="project" value="UniProtKB-KW"/>
</dbReference>
<dbReference type="EC" id="2.3.1.-" evidence="2"/>
<dbReference type="InterPro" id="IPR000182">
    <property type="entry name" value="GNAT_dom"/>
</dbReference>
<dbReference type="Pfam" id="PF13673">
    <property type="entry name" value="Acetyltransf_10"/>
    <property type="match status" value="1"/>
</dbReference>
<dbReference type="EMBL" id="JAYGIL010000003">
    <property type="protein sequence ID" value="MEA5401944.1"/>
    <property type="molecule type" value="Genomic_DNA"/>
</dbReference>
<dbReference type="Proteomes" id="UP001303899">
    <property type="component" value="Unassembled WGS sequence"/>
</dbReference>
<dbReference type="CDD" id="cd04301">
    <property type="entry name" value="NAT_SF"/>
    <property type="match status" value="1"/>
</dbReference>
<dbReference type="SUPFAM" id="SSF55729">
    <property type="entry name" value="Acyl-CoA N-acyltransferases (Nat)"/>
    <property type="match status" value="1"/>
</dbReference>
<sequence length="138" mass="16171">MEIKKISPEDTWSIRQSVMWPDKPLTYVQLAEDENGLHYGVFENDELLSVISLFMENDNAQFRKFATQVIHQGKGRGSALLNFLIHECEKQHIKNLWCNARTTAYPFYQKFGFEIVSETWTKDGIEFVKMSKTFKTQI</sequence>
<reference evidence="2 3" key="1">
    <citation type="submission" date="2023-12" db="EMBL/GenBank/DDBJ databases">
        <title>Novel species of the genus Arcicella isolated from rivers.</title>
        <authorList>
            <person name="Lu H."/>
        </authorList>
    </citation>
    <scope>NUCLEOTIDE SEQUENCE [LARGE SCALE GENOMIC DNA]</scope>
    <source>
        <strain evidence="2 3">DC2W</strain>
    </source>
</reference>
<gene>
    <name evidence="2" type="ORF">VB776_03380</name>
</gene>
<keyword evidence="3" id="KW-1185">Reference proteome</keyword>
<dbReference type="InterPro" id="IPR016181">
    <property type="entry name" value="Acyl_CoA_acyltransferase"/>
</dbReference>
<name>A0ABU5S0E7_9BACT</name>
<evidence type="ECO:0000313" key="2">
    <source>
        <dbReference type="EMBL" id="MEA5401944.1"/>
    </source>
</evidence>
<dbReference type="RefSeq" id="WP_323326027.1">
    <property type="nucleotide sequence ID" value="NZ_JAYGIL010000003.1"/>
</dbReference>
<dbReference type="PROSITE" id="PS51186">
    <property type="entry name" value="GNAT"/>
    <property type="match status" value="1"/>
</dbReference>
<evidence type="ECO:0000313" key="3">
    <source>
        <dbReference type="Proteomes" id="UP001303899"/>
    </source>
</evidence>
<comment type="caution">
    <text evidence="2">The sequence shown here is derived from an EMBL/GenBank/DDBJ whole genome shotgun (WGS) entry which is preliminary data.</text>
</comment>
<evidence type="ECO:0000259" key="1">
    <source>
        <dbReference type="PROSITE" id="PS51186"/>
    </source>
</evidence>
<proteinExistence type="predicted"/>
<organism evidence="2 3">
    <name type="scientific">Arcicella gelida</name>
    <dbReference type="NCBI Taxonomy" id="2984195"/>
    <lineage>
        <taxon>Bacteria</taxon>
        <taxon>Pseudomonadati</taxon>
        <taxon>Bacteroidota</taxon>
        <taxon>Cytophagia</taxon>
        <taxon>Cytophagales</taxon>
        <taxon>Flectobacillaceae</taxon>
        <taxon>Arcicella</taxon>
    </lineage>
</organism>